<comment type="similarity">
    <text evidence="2 9">Belongs to the HEATR1/UTP10 family.</text>
</comment>
<proteinExistence type="inferred from homology"/>
<evidence type="ECO:0000256" key="5">
    <source>
        <dbReference type="ARBA" id="ARBA00022552"/>
    </source>
</evidence>
<gene>
    <name evidence="11" type="primary">UTP10</name>
    <name evidence="11" type="ORF">FIM1_2684</name>
</gene>
<evidence type="ECO:0000256" key="7">
    <source>
        <dbReference type="ARBA" id="ARBA00023274"/>
    </source>
</evidence>
<dbReference type="Pfam" id="PF12397">
    <property type="entry name" value="U3snoRNP10"/>
    <property type="match status" value="1"/>
</dbReference>
<sequence length="1779" mass="201048">MSSLRDQLAQVAQNNATVALDRKRRQKLHSASLVYNPKTAATQDYEQIYETALESFHSLVELDSRFKVFGNSLFSETSVSIDRNVQTKDQIKDLDNAVNAYLMLVSSRWHLTPALHATEWLIRRFQIHIHNAEMLLLSTLNHYQTPVFKRILNIVKLPALFNPFSNFVRNDKNPTDLTLIKLFNDMDFLKLYSNYLSKVIKQKVTYTNQLLFTTCCFINVIAFNATDEDKLNKLVPIILEISAKLLASDSSDCQMAAHTMLAVFATALPLNKNIIIAATETILANLKEANVKKSALLTIFKLFQTLKGQGNIDQLPIKIYKLFDNSFTLEYLLDYLNTANKESSSADKFFTAYIRSVIRYDHDKLNKIVKLLRLIKLQKYEVRSIITDLIHLSEVLEDKSQLVEVFEYFISINESLVLKCLQALNLSGEAFEIKLTTSLFSSKDASEQSGEDIMKALDNSKTAANNGANGSTVPFKEFMTKNSEFISTKAESMIVAADEKFVKLLSLFIEAVGKGYQPGLFLSSFFTTLESRITFVLRIVVSPGSPVALRLIALTQLSKFINGIDEQTDIFSFVPILITALSDVSKSVRSNAKKVLQQISKRPFTGKYFLSNKLYGDDQKVPMLSPKDSKPWLSNFLNEYIIENTDISSLIIPSKNDMVYMLFWCNQALYVPLAYSKMVLLNVVTSVPQYNSSYSKVFETFMANYISERGVWENKCMKNKTNFKMFEEAVCSIVAPKEKNAFVIDFIINCLESEHEQLSGIMAKKLLAVYPTLKYPNQLKIVQSIIDSSTEKELSYDSIEILQSLPISTDIFVSILKSNTINNDDQTDLTKRRRRRSSTVNKNALQKEDVSQIAELHLKKITIVLETLDKLKVEGNESLLNSLFTLLSDLETLDHDGGLPVLYAQETLSSCLLNSISSLKVSDGSMKLSSIRADILVAAIRASSSPQMQNKLLLVIGALASISPETILHSVMPIFTFMGAHTIRQDDEFSTLVVERTISTVVPALLKSAKGENKSDEIEFLLMSFATAFPHVPKHRRVRLYSTLVQELGPSTAIAPFSFLIAHQYSSCLEKFKIAESKSYIEFFKTFSGKFDVIDLLHGYNELFSLIELLDYESLHSKSSQTRTLFSNGITNMSKSELFNLKKNALDFIDKVIGESKSDYYNTSSNLKLRLLGVLIDSTLDDTVKDQLRNTFSTLLGRTLLMINSTDDYAVQKRLSSGKTEDEENSESENEIDHKDLKEVLFNLLSHILELLPIGDFVASTLPLLQGKTDESVRHHLTLVTANKFNEEPIDSFEVANDVLQTLVNIVENEQESTSMLQVTLNTIGSIVSRFGDKLDSSVLMKTMDNACKLLKSGTTEIEISSLTVLATVIQVLGVKTIAFYSKVVPVTIDIFRKIQNTQNELKEQLQLAIILLFTAMIKKIPSFLLSNLQDVFVILFNSDEVADSVRLSVISLIVEHIPLNDVLKTLQKVWLSDVSKNGDSVAVSLFLSTLESTVEAIDKKHATQQSPVFFRLLLNLFEYRSICDFDENTINRIEASAHHIANMYVLKLNDKVFRPLFALVVNWAFNGEGVTNTDMPKEERLIAFYKFYNKTQENLRSIITSYFTYLLEPTTKLLNQFISGEVKNTNLRRLVLICLTSSFKYDREEYWKSTSRFELVSEALINQLSNIEDVIGKYIVKAIGSLATNNAGVEEHNKIMSDLMISHMKSTCQTREKFWAVRSMKLIYSKVGDGWLVLLPRLVPIIAELLEDEDETVEYEVRSGLVKVVENVLGEPFDRYLS</sequence>
<reference evidence="11 12" key="1">
    <citation type="submission" date="2016-03" db="EMBL/GenBank/DDBJ databases">
        <title>How can Kluyveromyces marxianus grow so fast - potential evolutionary course in Saccharomyces Complex revealed by comparative genomics.</title>
        <authorList>
            <person name="Mo W."/>
            <person name="Lu W."/>
            <person name="Yang X."/>
            <person name="Qi J."/>
            <person name="Lv H."/>
        </authorList>
    </citation>
    <scope>NUCLEOTIDE SEQUENCE [LARGE SCALE GENOMIC DNA]</scope>
    <source>
        <strain evidence="11 12">FIM1</strain>
    </source>
</reference>
<dbReference type="EMBL" id="CP015057">
    <property type="protein sequence ID" value="QGN15984.1"/>
    <property type="molecule type" value="Genomic_DNA"/>
</dbReference>
<organism evidence="11 12">
    <name type="scientific">Kluyveromyces marxianus</name>
    <name type="common">Yeast</name>
    <name type="synonym">Candida kefyr</name>
    <dbReference type="NCBI Taxonomy" id="4911"/>
    <lineage>
        <taxon>Eukaryota</taxon>
        <taxon>Fungi</taxon>
        <taxon>Dikarya</taxon>
        <taxon>Ascomycota</taxon>
        <taxon>Saccharomycotina</taxon>
        <taxon>Saccharomycetes</taxon>
        <taxon>Saccharomycetales</taxon>
        <taxon>Saccharomycetaceae</taxon>
        <taxon>Kluyveromyces</taxon>
    </lineage>
</organism>
<evidence type="ECO:0000256" key="6">
    <source>
        <dbReference type="ARBA" id="ARBA00023242"/>
    </source>
</evidence>
<dbReference type="Pfam" id="PF08146">
    <property type="entry name" value="BP28CT"/>
    <property type="match status" value="1"/>
</dbReference>
<evidence type="ECO:0000256" key="3">
    <source>
        <dbReference type="ARBA" id="ARBA00015399"/>
    </source>
</evidence>
<keyword evidence="6 9" id="KW-0539">Nucleus</keyword>
<dbReference type="InterPro" id="IPR056473">
    <property type="entry name" value="HEAT_Utp10/HEAT1"/>
</dbReference>
<dbReference type="PANTHER" id="PTHR13457">
    <property type="entry name" value="BAP28"/>
    <property type="match status" value="1"/>
</dbReference>
<evidence type="ECO:0000256" key="8">
    <source>
        <dbReference type="PROSITE-ProRule" id="PRU00103"/>
    </source>
</evidence>
<feature type="repeat" description="HEAT" evidence="8">
    <location>
        <begin position="1739"/>
        <end position="1777"/>
    </location>
</feature>
<comment type="subunit">
    <text evidence="9">Component of the ribosomal small subunit (SSU) processome.</text>
</comment>
<dbReference type="InterPro" id="IPR021133">
    <property type="entry name" value="HEAT_type_2"/>
</dbReference>
<dbReference type="Pfam" id="PF23243">
    <property type="entry name" value="HEAT_HEATR1"/>
    <property type="match status" value="1"/>
</dbReference>
<comment type="function">
    <text evidence="9">Involved in nucleolar processing of pre-18S ribosomal RNA.</text>
</comment>
<dbReference type="SMART" id="SM01036">
    <property type="entry name" value="BP28CT"/>
    <property type="match status" value="1"/>
</dbReference>
<name>A0ABX6EW62_KLUMA</name>
<comment type="subcellular location">
    <subcellularLocation>
        <location evidence="1 9">Nucleus</location>
        <location evidence="1 9">Nucleolus</location>
    </subcellularLocation>
</comment>
<reference evidence="11 12" key="2">
    <citation type="submission" date="2019-11" db="EMBL/GenBank/DDBJ databases">
        <authorList>
            <person name="Lu H."/>
        </authorList>
    </citation>
    <scope>NUCLEOTIDE SEQUENCE [LARGE SCALE GENOMIC DNA]</scope>
    <source>
        <strain evidence="11 12">FIM1</strain>
    </source>
</reference>
<dbReference type="PANTHER" id="PTHR13457:SF1">
    <property type="entry name" value="HEAT REPEAT-CONTAINING PROTEIN 1"/>
    <property type="match status" value="1"/>
</dbReference>
<keyword evidence="5 9" id="KW-0698">rRNA processing</keyword>
<dbReference type="InterPro" id="IPR012954">
    <property type="entry name" value="BP28_C_dom"/>
</dbReference>
<protein>
    <recommendedName>
        <fullName evidence="3 9">U3 small nucleolar RNA-associated protein 10</fullName>
    </recommendedName>
</protein>
<keyword evidence="7 9" id="KW-0687">Ribonucleoprotein</keyword>
<keyword evidence="12" id="KW-1185">Reference proteome</keyword>
<dbReference type="PROSITE" id="PS50077">
    <property type="entry name" value="HEAT_REPEAT"/>
    <property type="match status" value="1"/>
</dbReference>
<dbReference type="SUPFAM" id="SSF48371">
    <property type="entry name" value="ARM repeat"/>
    <property type="match status" value="2"/>
</dbReference>
<dbReference type="InterPro" id="IPR016024">
    <property type="entry name" value="ARM-type_fold"/>
</dbReference>
<feature type="domain" description="BP28 C-terminal" evidence="10">
    <location>
        <begin position="1500"/>
        <end position="1647"/>
    </location>
</feature>
<evidence type="ECO:0000313" key="12">
    <source>
        <dbReference type="Proteomes" id="UP000422736"/>
    </source>
</evidence>
<evidence type="ECO:0000256" key="9">
    <source>
        <dbReference type="RuleBase" id="RU367065"/>
    </source>
</evidence>
<keyword evidence="4 9" id="KW-0690">Ribosome biogenesis</keyword>
<evidence type="ECO:0000256" key="4">
    <source>
        <dbReference type="ARBA" id="ARBA00022517"/>
    </source>
</evidence>
<dbReference type="Proteomes" id="UP000422736">
    <property type="component" value="Chromosome 4"/>
</dbReference>
<accession>A0ABX6EW62</accession>
<evidence type="ECO:0000256" key="1">
    <source>
        <dbReference type="ARBA" id="ARBA00004604"/>
    </source>
</evidence>
<evidence type="ECO:0000259" key="10">
    <source>
        <dbReference type="SMART" id="SM01036"/>
    </source>
</evidence>
<dbReference type="InterPro" id="IPR022125">
    <property type="entry name" value="U3snoRNP10_N"/>
</dbReference>
<evidence type="ECO:0000256" key="2">
    <source>
        <dbReference type="ARBA" id="ARBA00010559"/>
    </source>
</evidence>
<dbReference type="InterPro" id="IPR040191">
    <property type="entry name" value="UTP10"/>
</dbReference>
<evidence type="ECO:0000313" key="11">
    <source>
        <dbReference type="EMBL" id="QGN15984.1"/>
    </source>
</evidence>